<dbReference type="InterPro" id="IPR000175">
    <property type="entry name" value="Na/ntran_symport"/>
</dbReference>
<evidence type="ECO:0000256" key="6">
    <source>
        <dbReference type="RuleBase" id="RU003732"/>
    </source>
</evidence>
<evidence type="ECO:0000256" key="1">
    <source>
        <dbReference type="ARBA" id="ARBA00004141"/>
    </source>
</evidence>
<dbReference type="AlphaFoldDB" id="A0AA44Q5B9"/>
<keyword evidence="5 7" id="KW-0472">Membrane</keyword>
<dbReference type="Pfam" id="PF00209">
    <property type="entry name" value="SNF"/>
    <property type="match status" value="1"/>
</dbReference>
<keyword evidence="2 6" id="KW-0813">Transport</keyword>
<evidence type="ECO:0000256" key="3">
    <source>
        <dbReference type="ARBA" id="ARBA00022692"/>
    </source>
</evidence>
<evidence type="ECO:0000256" key="7">
    <source>
        <dbReference type="SAM" id="Phobius"/>
    </source>
</evidence>
<reference evidence="8 9" key="1">
    <citation type="submission" date="2017-09" db="EMBL/GenBank/DDBJ databases">
        <title>Large-scale bioinformatics analysis of Bacillus genomes uncovers conserved roles of natural products in bacterial physiology.</title>
        <authorList>
            <consortium name="Agbiome Team Llc"/>
            <person name="Bleich R.M."/>
            <person name="Grubbs K.J."/>
            <person name="Santa Maria K.C."/>
            <person name="Allen S.E."/>
            <person name="Farag S."/>
            <person name="Shank E.A."/>
            <person name="Bowers A."/>
        </authorList>
    </citation>
    <scope>NUCLEOTIDE SEQUENCE [LARGE SCALE GENOMIC DNA]</scope>
    <source>
        <strain evidence="8 9">AFS067272</strain>
    </source>
</reference>
<evidence type="ECO:0000313" key="9">
    <source>
        <dbReference type="Proteomes" id="UP000226357"/>
    </source>
</evidence>
<dbReference type="Proteomes" id="UP000226357">
    <property type="component" value="Unassembled WGS sequence"/>
</dbReference>
<gene>
    <name evidence="8" type="ORF">COK38_26460</name>
</gene>
<name>A0AA44Q5B9_BACCE</name>
<comment type="similarity">
    <text evidence="6">Belongs to the sodium:neurotransmitter symporter (SNF) (TC 2.A.22) family.</text>
</comment>
<dbReference type="PANTHER" id="PTHR42948">
    <property type="entry name" value="TRANSPORTER"/>
    <property type="match status" value="1"/>
</dbReference>
<sequence>MKQTEQWTSKLGFIMAAAGSAIGLGAIWKFPYIAGKSGGGAFF</sequence>
<dbReference type="GO" id="GO:0016020">
    <property type="term" value="C:membrane"/>
    <property type="evidence" value="ECO:0007669"/>
    <property type="project" value="UniProtKB-SubCell"/>
</dbReference>
<dbReference type="GO" id="GO:0015293">
    <property type="term" value="F:symporter activity"/>
    <property type="evidence" value="ECO:0007669"/>
    <property type="project" value="UniProtKB-KW"/>
</dbReference>
<dbReference type="SUPFAM" id="SSF161070">
    <property type="entry name" value="SNF-like"/>
    <property type="match status" value="1"/>
</dbReference>
<dbReference type="PROSITE" id="PS00610">
    <property type="entry name" value="NA_NEUROTRAN_SYMP_1"/>
    <property type="match status" value="1"/>
</dbReference>
<evidence type="ECO:0000313" key="8">
    <source>
        <dbReference type="EMBL" id="PFR86350.1"/>
    </source>
</evidence>
<evidence type="ECO:0000256" key="2">
    <source>
        <dbReference type="ARBA" id="ARBA00022448"/>
    </source>
</evidence>
<feature type="transmembrane region" description="Helical" evidence="7">
    <location>
        <begin position="12"/>
        <end position="34"/>
    </location>
</feature>
<protein>
    <recommendedName>
        <fullName evidence="6">Transporter</fullName>
    </recommendedName>
</protein>
<keyword evidence="6" id="KW-0769">Symport</keyword>
<keyword evidence="4 7" id="KW-1133">Transmembrane helix</keyword>
<dbReference type="InterPro" id="IPR037272">
    <property type="entry name" value="SNS_sf"/>
</dbReference>
<dbReference type="RefSeq" id="WP_141542442.1">
    <property type="nucleotide sequence ID" value="NZ_NVBO01000379.1"/>
</dbReference>
<organism evidence="8 9">
    <name type="scientific">Bacillus cereus</name>
    <dbReference type="NCBI Taxonomy" id="1396"/>
    <lineage>
        <taxon>Bacteria</taxon>
        <taxon>Bacillati</taxon>
        <taxon>Bacillota</taxon>
        <taxon>Bacilli</taxon>
        <taxon>Bacillales</taxon>
        <taxon>Bacillaceae</taxon>
        <taxon>Bacillus</taxon>
        <taxon>Bacillus cereus group</taxon>
    </lineage>
</organism>
<dbReference type="PANTHER" id="PTHR42948:SF1">
    <property type="entry name" value="TRANSPORTER"/>
    <property type="match status" value="1"/>
</dbReference>
<evidence type="ECO:0000256" key="5">
    <source>
        <dbReference type="ARBA" id="ARBA00023136"/>
    </source>
</evidence>
<proteinExistence type="inferred from homology"/>
<feature type="non-terminal residue" evidence="8">
    <location>
        <position position="43"/>
    </location>
</feature>
<keyword evidence="3 6" id="KW-0812">Transmembrane</keyword>
<evidence type="ECO:0000256" key="4">
    <source>
        <dbReference type="ARBA" id="ARBA00022989"/>
    </source>
</evidence>
<comment type="caution">
    <text evidence="8">The sequence shown here is derived from an EMBL/GenBank/DDBJ whole genome shotgun (WGS) entry which is preliminary data.</text>
</comment>
<dbReference type="EMBL" id="NVBO01000379">
    <property type="protein sequence ID" value="PFR86350.1"/>
    <property type="molecule type" value="Genomic_DNA"/>
</dbReference>
<comment type="subcellular location">
    <subcellularLocation>
        <location evidence="1">Membrane</location>
        <topology evidence="1">Multi-pass membrane protein</topology>
    </subcellularLocation>
</comment>
<dbReference type="PROSITE" id="PS50267">
    <property type="entry name" value="NA_NEUROTRAN_SYMP_3"/>
    <property type="match status" value="1"/>
</dbReference>
<accession>A0AA44Q5B9</accession>